<dbReference type="EMBL" id="CAMXCT020002381">
    <property type="protein sequence ID" value="CAL1151197.1"/>
    <property type="molecule type" value="Genomic_DNA"/>
</dbReference>
<protein>
    <submittedName>
        <fullName evidence="6">CSD domain-containing protein</fullName>
    </submittedName>
</protein>
<keyword evidence="1" id="KW-0597">Phosphoprotein</keyword>
<evidence type="ECO:0000313" key="6">
    <source>
        <dbReference type="EMBL" id="CAL4785134.1"/>
    </source>
</evidence>
<feature type="domain" description="CSD" evidence="3">
    <location>
        <begin position="6"/>
        <end position="69"/>
    </location>
</feature>
<organism evidence="4">
    <name type="scientific">Cladocopium goreaui</name>
    <dbReference type="NCBI Taxonomy" id="2562237"/>
    <lineage>
        <taxon>Eukaryota</taxon>
        <taxon>Sar</taxon>
        <taxon>Alveolata</taxon>
        <taxon>Dinophyceae</taxon>
        <taxon>Suessiales</taxon>
        <taxon>Symbiodiniaceae</taxon>
        <taxon>Cladocopium</taxon>
    </lineage>
</organism>
<feature type="region of interest" description="Disordered" evidence="2">
    <location>
        <begin position="104"/>
        <end position="152"/>
    </location>
</feature>
<name>A0A9P1G591_9DINO</name>
<keyword evidence="7" id="KW-1185">Reference proteome</keyword>
<evidence type="ECO:0000313" key="5">
    <source>
        <dbReference type="EMBL" id="CAL1151197.1"/>
    </source>
</evidence>
<evidence type="ECO:0000256" key="2">
    <source>
        <dbReference type="SAM" id="MobiDB-lite"/>
    </source>
</evidence>
<dbReference type="EMBL" id="CAMXCT030002381">
    <property type="protein sequence ID" value="CAL4785134.1"/>
    <property type="molecule type" value="Genomic_DNA"/>
</dbReference>
<comment type="caution">
    <text evidence="4">The sequence shown here is derived from an EMBL/GenBank/DDBJ whole genome shotgun (WGS) entry which is preliminary data.</text>
</comment>
<reference evidence="4" key="1">
    <citation type="submission" date="2022-10" db="EMBL/GenBank/DDBJ databases">
        <authorList>
            <person name="Chen Y."/>
            <person name="Dougan E. K."/>
            <person name="Chan C."/>
            <person name="Rhodes N."/>
            <person name="Thang M."/>
        </authorList>
    </citation>
    <scope>NUCLEOTIDE SEQUENCE</scope>
</reference>
<dbReference type="AlphaFoldDB" id="A0A9P1G591"/>
<dbReference type="EMBL" id="CAMXCT010002381">
    <property type="protein sequence ID" value="CAI3997822.1"/>
    <property type="molecule type" value="Genomic_DNA"/>
</dbReference>
<proteinExistence type="predicted"/>
<dbReference type="OrthoDB" id="422005at2759"/>
<dbReference type="SMART" id="SM00357">
    <property type="entry name" value="CSP"/>
    <property type="match status" value="1"/>
</dbReference>
<accession>A0A9P1G591</accession>
<dbReference type="InterPro" id="IPR012340">
    <property type="entry name" value="NA-bd_OB-fold"/>
</dbReference>
<dbReference type="PANTHER" id="PTHR12962:SF1">
    <property type="entry name" value="COLD SHOCK DOMAIN-CONTAINING PROTEIN CG9705"/>
    <property type="match status" value="1"/>
</dbReference>
<dbReference type="Gene3D" id="2.40.50.140">
    <property type="entry name" value="Nucleic acid-binding proteins"/>
    <property type="match status" value="1"/>
</dbReference>
<dbReference type="CDD" id="cd04458">
    <property type="entry name" value="CSP_CDS"/>
    <property type="match status" value="1"/>
</dbReference>
<sequence>MGKSEFKKGRVVRWVEGKGFGFISPDDGGQDIFVHAREAGMLNTGDRVQFREKDDRMGKARSEACEITVLEAAVKSKKRGRNAREEDASDYYSDYEYYSDYDYEEESASDDRRRGRRGGRRGHRHRSRNRRRSDRHRRKKRRDAGRERRRRR</sequence>
<evidence type="ECO:0000313" key="7">
    <source>
        <dbReference type="Proteomes" id="UP001152797"/>
    </source>
</evidence>
<dbReference type="Pfam" id="PF00313">
    <property type="entry name" value="CSD"/>
    <property type="match status" value="1"/>
</dbReference>
<dbReference type="Proteomes" id="UP001152797">
    <property type="component" value="Unassembled WGS sequence"/>
</dbReference>
<evidence type="ECO:0000313" key="4">
    <source>
        <dbReference type="EMBL" id="CAI3997822.1"/>
    </source>
</evidence>
<gene>
    <name evidence="4" type="ORF">C1SCF055_LOCUS24168</name>
</gene>
<reference evidence="5" key="2">
    <citation type="submission" date="2024-04" db="EMBL/GenBank/DDBJ databases">
        <authorList>
            <person name="Chen Y."/>
            <person name="Shah S."/>
            <person name="Dougan E. K."/>
            <person name="Thang M."/>
            <person name="Chan C."/>
        </authorList>
    </citation>
    <scope>NUCLEOTIDE SEQUENCE [LARGE SCALE GENOMIC DNA]</scope>
</reference>
<dbReference type="GO" id="GO:0043488">
    <property type="term" value="P:regulation of mRNA stability"/>
    <property type="evidence" value="ECO:0007669"/>
    <property type="project" value="TreeGrafter"/>
</dbReference>
<dbReference type="InterPro" id="IPR002059">
    <property type="entry name" value="CSP_DNA-bd"/>
</dbReference>
<dbReference type="GO" id="GO:0003730">
    <property type="term" value="F:mRNA 3'-UTR binding"/>
    <property type="evidence" value="ECO:0007669"/>
    <property type="project" value="TreeGrafter"/>
</dbReference>
<dbReference type="InterPro" id="IPR011129">
    <property type="entry name" value="CSD"/>
</dbReference>
<dbReference type="PANTHER" id="PTHR12962">
    <property type="entry name" value="CALCIUM-REGULATED HEAT STABLE PROTEIN CRHSP-24-RELATED"/>
    <property type="match status" value="1"/>
</dbReference>
<evidence type="ECO:0000259" key="3">
    <source>
        <dbReference type="PROSITE" id="PS51857"/>
    </source>
</evidence>
<feature type="compositionally biased region" description="Basic residues" evidence="2">
    <location>
        <begin position="114"/>
        <end position="152"/>
    </location>
</feature>
<dbReference type="SUPFAM" id="SSF50249">
    <property type="entry name" value="Nucleic acid-binding proteins"/>
    <property type="match status" value="1"/>
</dbReference>
<evidence type="ECO:0000256" key="1">
    <source>
        <dbReference type="ARBA" id="ARBA00022553"/>
    </source>
</evidence>
<dbReference type="PROSITE" id="PS51857">
    <property type="entry name" value="CSD_2"/>
    <property type="match status" value="1"/>
</dbReference>
<dbReference type="InterPro" id="IPR052069">
    <property type="entry name" value="Ca-reg_mRNA-binding_domain"/>
</dbReference>
<dbReference type="GO" id="GO:0005737">
    <property type="term" value="C:cytoplasm"/>
    <property type="evidence" value="ECO:0007669"/>
    <property type="project" value="TreeGrafter"/>
</dbReference>